<dbReference type="Proteomes" id="UP001163064">
    <property type="component" value="Unassembled WGS sequence"/>
</dbReference>
<organism evidence="2 3">
    <name type="scientific">Streptomyces beihaiensis</name>
    <dbReference type="NCBI Taxonomy" id="2984495"/>
    <lineage>
        <taxon>Bacteria</taxon>
        <taxon>Bacillati</taxon>
        <taxon>Actinomycetota</taxon>
        <taxon>Actinomycetes</taxon>
        <taxon>Kitasatosporales</taxon>
        <taxon>Streptomycetaceae</taxon>
        <taxon>Streptomyces</taxon>
    </lineage>
</organism>
<evidence type="ECO:0000313" key="3">
    <source>
        <dbReference type="Proteomes" id="UP001163064"/>
    </source>
</evidence>
<feature type="region of interest" description="Disordered" evidence="1">
    <location>
        <begin position="1"/>
        <end position="70"/>
    </location>
</feature>
<dbReference type="RefSeq" id="WP_266599563.1">
    <property type="nucleotide sequence ID" value="NZ_JAPHNL010000123.1"/>
</dbReference>
<accession>A0ABT3TUN6</accession>
<keyword evidence="3" id="KW-1185">Reference proteome</keyword>
<sequence length="70" mass="6922">MSVDGRDEQGPEESGENTDGRAQQVPSQGGPQRLPDEPGAPTSTPTGAAGSGSAASADMADVSVPAQREA</sequence>
<feature type="compositionally biased region" description="Low complexity" evidence="1">
    <location>
        <begin position="39"/>
        <end position="57"/>
    </location>
</feature>
<gene>
    <name evidence="2" type="ORF">OFY01_13400</name>
</gene>
<reference evidence="2" key="1">
    <citation type="submission" date="2022-10" db="EMBL/GenBank/DDBJ databases">
        <title>Streptomyces beihaiensis sp. nov., a chitin degrading actinobacterium, isolated from shrimp pond soil.</title>
        <authorList>
            <person name="Xie J."/>
            <person name="Shen N."/>
        </authorList>
    </citation>
    <scope>NUCLEOTIDE SEQUENCE</scope>
    <source>
        <strain evidence="2">GXMU-J5</strain>
    </source>
</reference>
<protein>
    <submittedName>
        <fullName evidence="2">Uncharacterized protein</fullName>
    </submittedName>
</protein>
<evidence type="ECO:0000313" key="2">
    <source>
        <dbReference type="EMBL" id="MCX3060740.1"/>
    </source>
</evidence>
<name>A0ABT3TUN6_9ACTN</name>
<evidence type="ECO:0000256" key="1">
    <source>
        <dbReference type="SAM" id="MobiDB-lite"/>
    </source>
</evidence>
<feature type="compositionally biased region" description="Polar residues" evidence="1">
    <location>
        <begin position="20"/>
        <end position="30"/>
    </location>
</feature>
<dbReference type="EMBL" id="JAPHNL010000123">
    <property type="protein sequence ID" value="MCX3060740.1"/>
    <property type="molecule type" value="Genomic_DNA"/>
</dbReference>
<comment type="caution">
    <text evidence="2">The sequence shown here is derived from an EMBL/GenBank/DDBJ whole genome shotgun (WGS) entry which is preliminary data.</text>
</comment>
<feature type="non-terminal residue" evidence="2">
    <location>
        <position position="70"/>
    </location>
</feature>
<proteinExistence type="predicted"/>